<gene>
    <name evidence="2" type="ORF">PIB30_001805</name>
</gene>
<evidence type="ECO:0000313" key="3">
    <source>
        <dbReference type="Proteomes" id="UP001341840"/>
    </source>
</evidence>
<accession>A0ABU6W662</accession>
<comment type="caution">
    <text evidence="2">The sequence shown here is derived from an EMBL/GenBank/DDBJ whole genome shotgun (WGS) entry which is preliminary data.</text>
</comment>
<evidence type="ECO:0000256" key="1">
    <source>
        <dbReference type="SAM" id="MobiDB-lite"/>
    </source>
</evidence>
<feature type="region of interest" description="Disordered" evidence="1">
    <location>
        <begin position="25"/>
        <end position="124"/>
    </location>
</feature>
<proteinExistence type="predicted"/>
<organism evidence="2 3">
    <name type="scientific">Stylosanthes scabra</name>
    <dbReference type="NCBI Taxonomy" id="79078"/>
    <lineage>
        <taxon>Eukaryota</taxon>
        <taxon>Viridiplantae</taxon>
        <taxon>Streptophyta</taxon>
        <taxon>Embryophyta</taxon>
        <taxon>Tracheophyta</taxon>
        <taxon>Spermatophyta</taxon>
        <taxon>Magnoliopsida</taxon>
        <taxon>eudicotyledons</taxon>
        <taxon>Gunneridae</taxon>
        <taxon>Pentapetalae</taxon>
        <taxon>rosids</taxon>
        <taxon>fabids</taxon>
        <taxon>Fabales</taxon>
        <taxon>Fabaceae</taxon>
        <taxon>Papilionoideae</taxon>
        <taxon>50 kb inversion clade</taxon>
        <taxon>dalbergioids sensu lato</taxon>
        <taxon>Dalbergieae</taxon>
        <taxon>Pterocarpus clade</taxon>
        <taxon>Stylosanthes</taxon>
    </lineage>
</organism>
<feature type="compositionally biased region" description="Basic residues" evidence="1">
    <location>
        <begin position="57"/>
        <end position="73"/>
    </location>
</feature>
<protein>
    <submittedName>
        <fullName evidence="2">Uncharacterized protein</fullName>
    </submittedName>
</protein>
<feature type="compositionally biased region" description="Low complexity" evidence="1">
    <location>
        <begin position="226"/>
        <end position="241"/>
    </location>
</feature>
<dbReference type="EMBL" id="JASCZI010181246">
    <property type="protein sequence ID" value="MED6179508.1"/>
    <property type="molecule type" value="Genomic_DNA"/>
</dbReference>
<dbReference type="Proteomes" id="UP001341840">
    <property type="component" value="Unassembled WGS sequence"/>
</dbReference>
<sequence>MQIVQTPHISSHTKEYSDWCVGLADDDARGVDLPDDVPPAATQPRDNIVLPQDAPTRGRRARQHRPDVRRKGKGVASSSQVHEHRGTEDVDEEAEHGPHEETLPKGVGDHGGAHDTGNSPEIDFFSGADAELARWALQGEGLGSRSGQHSNAGRSSGFEVAGPTADMYEMFTCGDQMIDPLAQEFVSARDAAQPVYQPESPIQPHYDPVQQVQGFQYYQPSPQTFQQPLPHQQHMHLSPQPGSFHQFSPQQHYQQYMHYSPLSPCGTSSHLHHRPDDDSDRA</sequence>
<reference evidence="2 3" key="1">
    <citation type="journal article" date="2023" name="Plants (Basel)">
        <title>Bridging the Gap: Combining Genomics and Transcriptomics Approaches to Understand Stylosanthes scabra, an Orphan Legume from the Brazilian Caatinga.</title>
        <authorList>
            <person name="Ferreira-Neto J.R.C."/>
            <person name="da Silva M.D."/>
            <person name="Binneck E."/>
            <person name="de Melo N.F."/>
            <person name="da Silva R.H."/>
            <person name="de Melo A.L.T.M."/>
            <person name="Pandolfi V."/>
            <person name="Bustamante F.O."/>
            <person name="Brasileiro-Vidal A.C."/>
            <person name="Benko-Iseppon A.M."/>
        </authorList>
    </citation>
    <scope>NUCLEOTIDE SEQUENCE [LARGE SCALE GENOMIC DNA]</scope>
    <source>
        <tissue evidence="2">Leaves</tissue>
    </source>
</reference>
<evidence type="ECO:0000313" key="2">
    <source>
        <dbReference type="EMBL" id="MED6179508.1"/>
    </source>
</evidence>
<keyword evidence="3" id="KW-1185">Reference proteome</keyword>
<feature type="compositionally biased region" description="Basic and acidic residues" evidence="1">
    <location>
        <begin position="95"/>
        <end position="113"/>
    </location>
</feature>
<feature type="region of interest" description="Disordered" evidence="1">
    <location>
        <begin position="220"/>
        <end position="247"/>
    </location>
</feature>
<name>A0ABU6W662_9FABA</name>